<keyword evidence="3 6" id="KW-0949">S-adenosyl-L-methionine</keyword>
<keyword evidence="1 6" id="KW-0489">Methyltransferase</keyword>
<dbReference type="InterPro" id="IPR055135">
    <property type="entry name" value="PRMT_dom"/>
</dbReference>
<comment type="caution">
    <text evidence="8">The sequence shown here is derived from an EMBL/GenBank/DDBJ whole genome shotgun (WGS) entry which is preliminary data.</text>
</comment>
<dbReference type="Pfam" id="PF06325">
    <property type="entry name" value="PrmA"/>
    <property type="match status" value="1"/>
</dbReference>
<evidence type="ECO:0000256" key="6">
    <source>
        <dbReference type="PROSITE-ProRule" id="PRU01015"/>
    </source>
</evidence>
<dbReference type="Proteomes" id="UP000549394">
    <property type="component" value="Unassembled WGS sequence"/>
</dbReference>
<dbReference type="GO" id="GO:0042054">
    <property type="term" value="F:histone methyltransferase activity"/>
    <property type="evidence" value="ECO:0007669"/>
    <property type="project" value="TreeGrafter"/>
</dbReference>
<protein>
    <recommendedName>
        <fullName evidence="4">Protein arginine N-methyltransferase 6</fullName>
    </recommendedName>
    <alternativeName>
        <fullName evidence="5">Histone-arginine N-methyltransferase PRMT6</fullName>
    </alternativeName>
</protein>
<dbReference type="PANTHER" id="PTHR11006">
    <property type="entry name" value="PROTEIN ARGININE N-METHYLTRANSFERASE"/>
    <property type="match status" value="1"/>
</dbReference>
<dbReference type="Gene3D" id="3.40.50.150">
    <property type="entry name" value="Vaccinia Virus protein VP39"/>
    <property type="match status" value="1"/>
</dbReference>
<dbReference type="PANTHER" id="PTHR11006:SF73">
    <property type="entry name" value="PROTEIN ARGININE N-METHYLTRANSFERASE 6"/>
    <property type="match status" value="1"/>
</dbReference>
<accession>A0A7I8VME2</accession>
<dbReference type="AlphaFoldDB" id="A0A7I8VME2"/>
<evidence type="ECO:0000256" key="2">
    <source>
        <dbReference type="ARBA" id="ARBA00022679"/>
    </source>
</evidence>
<dbReference type="OrthoDB" id="7848332at2759"/>
<dbReference type="InterPro" id="IPR025799">
    <property type="entry name" value="Arg_MeTrfase"/>
</dbReference>
<proteinExistence type="predicted"/>
<evidence type="ECO:0000313" key="9">
    <source>
        <dbReference type="Proteomes" id="UP000549394"/>
    </source>
</evidence>
<evidence type="ECO:0000256" key="5">
    <source>
        <dbReference type="ARBA" id="ARBA00042685"/>
    </source>
</evidence>
<dbReference type="PROSITE" id="PS51678">
    <property type="entry name" value="SAM_MT_PRMT"/>
    <property type="match status" value="1"/>
</dbReference>
<dbReference type="Gene3D" id="2.70.160.11">
    <property type="entry name" value="Hnrnp arginine n-methyltransferase1"/>
    <property type="match status" value="1"/>
</dbReference>
<reference evidence="8 9" key="1">
    <citation type="submission" date="2020-08" db="EMBL/GenBank/DDBJ databases">
        <authorList>
            <person name="Hejnol A."/>
        </authorList>
    </citation>
    <scope>NUCLEOTIDE SEQUENCE [LARGE SCALE GENOMIC DNA]</scope>
</reference>
<dbReference type="SUPFAM" id="SSF53335">
    <property type="entry name" value="S-adenosyl-L-methionine-dependent methyltransferases"/>
    <property type="match status" value="1"/>
</dbReference>
<dbReference type="GO" id="GO:0016274">
    <property type="term" value="F:protein-arginine N-methyltransferase activity"/>
    <property type="evidence" value="ECO:0007669"/>
    <property type="project" value="InterPro"/>
</dbReference>
<organism evidence="8 9">
    <name type="scientific">Dimorphilus gyrociliatus</name>
    <dbReference type="NCBI Taxonomy" id="2664684"/>
    <lineage>
        <taxon>Eukaryota</taxon>
        <taxon>Metazoa</taxon>
        <taxon>Spiralia</taxon>
        <taxon>Lophotrochozoa</taxon>
        <taxon>Annelida</taxon>
        <taxon>Polychaeta</taxon>
        <taxon>Polychaeta incertae sedis</taxon>
        <taxon>Dinophilidae</taxon>
        <taxon>Dimorphilus</taxon>
    </lineage>
</organism>
<feature type="domain" description="Protein arginine N-methyltransferase" evidence="7">
    <location>
        <begin position="191"/>
        <end position="356"/>
    </location>
</feature>
<evidence type="ECO:0000256" key="3">
    <source>
        <dbReference type="ARBA" id="ARBA00022691"/>
    </source>
</evidence>
<gene>
    <name evidence="8" type="ORF">DGYR_LOCUS5982</name>
</gene>
<keyword evidence="2 6" id="KW-0808">Transferase</keyword>
<dbReference type="GO" id="GO:0032259">
    <property type="term" value="P:methylation"/>
    <property type="evidence" value="ECO:0007669"/>
    <property type="project" value="UniProtKB-KW"/>
</dbReference>
<dbReference type="CDD" id="cd02440">
    <property type="entry name" value="AdoMet_MTases"/>
    <property type="match status" value="1"/>
</dbReference>
<keyword evidence="9" id="KW-1185">Reference proteome</keyword>
<dbReference type="InterPro" id="IPR029063">
    <property type="entry name" value="SAM-dependent_MTases_sf"/>
</dbReference>
<evidence type="ECO:0000256" key="1">
    <source>
        <dbReference type="ARBA" id="ARBA00022603"/>
    </source>
</evidence>
<evidence type="ECO:0000256" key="4">
    <source>
        <dbReference type="ARBA" id="ARBA00040406"/>
    </source>
</evidence>
<dbReference type="Pfam" id="PF22528">
    <property type="entry name" value="PRMT_C"/>
    <property type="match status" value="1"/>
</dbReference>
<evidence type="ECO:0000313" key="8">
    <source>
        <dbReference type="EMBL" id="CAD5117455.1"/>
    </source>
</evidence>
<name>A0A7I8VME2_9ANNE</name>
<sequence>MSSEIKENGNSHKILYTTLDEAKKLGKTSRDIFHDFNSGRLMPQADVIGEGVYYDMFQHYLMLADSSRMLHYKRGIFEKNKIKGKVVLDAGSGFGILALWCAQAGAKKVYAVEITDNYKHIIEAAKANGLSDIVEVIHDDALLVDLPEKVDVIVSEPIGMSIIAEGMFTFLCSVRDKYLKPDGEILPCGGNLYISAISDPDFAGRIESFFQNFKAMYGVKMNHLIPRARDSLSSRAFQKSIRKHFLRSEPAMFKTLDFKTMSFEEANCVYGDYDLEIVSDGLVHGFSIFFDILFPNGTLLDTSPLSQPTHWKSTVCYFKEPKNLQQGQKITGTVKLRVVENIEFFIDVTLEYRIDDEPLETNEYCLGFDRGQLINLINFDIDPN</sequence>
<evidence type="ECO:0000259" key="7">
    <source>
        <dbReference type="Pfam" id="PF22528"/>
    </source>
</evidence>
<dbReference type="EMBL" id="CAJFCJ010000007">
    <property type="protein sequence ID" value="CAD5117455.1"/>
    <property type="molecule type" value="Genomic_DNA"/>
</dbReference>